<dbReference type="Proteomes" id="UP000305647">
    <property type="component" value="Unassembled WGS sequence"/>
</dbReference>
<reference evidence="9 10" key="1">
    <citation type="submission" date="2019-03" db="EMBL/GenBank/DDBJ databases">
        <title>Sequencing 25 genomes of Wallemia mellicola.</title>
        <authorList>
            <person name="Gostincar C."/>
        </authorList>
    </citation>
    <scope>NUCLEOTIDE SEQUENCE [LARGE SCALE GENOMIC DNA]</scope>
    <source>
        <strain evidence="5 11">EXF-1262</strain>
        <strain evidence="7 9">EXF-1277</strain>
        <strain evidence="4 12">EXF-6152</strain>
        <strain evidence="8 13">EXF-757</strain>
        <strain evidence="6 10">EXF-8738</strain>
    </source>
</reference>
<keyword evidence="1" id="KW-1133">Transmembrane helix</keyword>
<evidence type="ECO:0000313" key="13">
    <source>
        <dbReference type="Proteomes" id="UP000310708"/>
    </source>
</evidence>
<gene>
    <name evidence="8" type="ORF">E3Q01_02796</name>
    <name evidence="7" type="ORF">E3Q03_02779</name>
    <name evidence="6" type="ORF">E3Q10_02546</name>
    <name evidence="5" type="ORF">E3Q17_02575</name>
    <name evidence="4" type="ORF">E3Q22_03307</name>
</gene>
<protein>
    <recommendedName>
        <fullName evidence="3">Phosphatidic acid phosphatase type 2/haloperoxidase domain-containing protein</fullName>
    </recommendedName>
</protein>
<evidence type="ECO:0000313" key="11">
    <source>
        <dbReference type="Proteomes" id="UP000307169"/>
    </source>
</evidence>
<organism evidence="5 11">
    <name type="scientific">Wallemia mellicola</name>
    <dbReference type="NCBI Taxonomy" id="1708541"/>
    <lineage>
        <taxon>Eukaryota</taxon>
        <taxon>Fungi</taxon>
        <taxon>Dikarya</taxon>
        <taxon>Basidiomycota</taxon>
        <taxon>Wallemiomycotina</taxon>
        <taxon>Wallemiomycetes</taxon>
        <taxon>Wallemiales</taxon>
        <taxon>Wallemiaceae</taxon>
        <taxon>Wallemia</taxon>
    </lineage>
</organism>
<evidence type="ECO:0000256" key="2">
    <source>
        <dbReference type="SAM" id="SignalP"/>
    </source>
</evidence>
<evidence type="ECO:0000259" key="3">
    <source>
        <dbReference type="SMART" id="SM00014"/>
    </source>
</evidence>
<dbReference type="PANTHER" id="PTHR38705:SF1">
    <property type="entry name" value="PROTEIN RDS1"/>
    <property type="match status" value="1"/>
</dbReference>
<feature type="signal peptide" evidence="2">
    <location>
        <begin position="1"/>
        <end position="16"/>
    </location>
</feature>
<accession>A0A4T0RHV6</accession>
<dbReference type="InterPro" id="IPR039254">
    <property type="entry name" value="Rds1"/>
</dbReference>
<dbReference type="EMBL" id="SPRH01000029">
    <property type="protein sequence ID" value="TIB99529.1"/>
    <property type="molecule type" value="Genomic_DNA"/>
</dbReference>
<feature type="domain" description="Phosphatidic acid phosphatase type 2/haloperoxidase" evidence="3">
    <location>
        <begin position="381"/>
        <end position="502"/>
    </location>
</feature>
<dbReference type="SMART" id="SM00014">
    <property type="entry name" value="acidPPc"/>
    <property type="match status" value="1"/>
</dbReference>
<dbReference type="EMBL" id="SPRX01000034">
    <property type="protein sequence ID" value="TIC64402.1"/>
    <property type="molecule type" value="Genomic_DNA"/>
</dbReference>
<keyword evidence="2" id="KW-0732">Signal</keyword>
<feature type="transmembrane region" description="Helical" evidence="1">
    <location>
        <begin position="705"/>
        <end position="723"/>
    </location>
</feature>
<dbReference type="SUPFAM" id="SSF48317">
    <property type="entry name" value="Acid phosphatase/Vanadium-dependent haloperoxidase"/>
    <property type="match status" value="1"/>
</dbReference>
<dbReference type="Proteomes" id="UP000310708">
    <property type="component" value="Unassembled WGS sequence"/>
</dbReference>
<name>A0A4T0RHV6_9BASI</name>
<sequence length="731" mass="80956">MISKILSAGLLASALAYPSPPSGGVGVSPNDPAPVYSPETDFDTESLVVGVNQEWLELDLFHNMLATFSEEEFDAAGINAEQRYYIQEMAEQEVGHAILINNMLAGAGKTSQQCQYKYPYKSVKEALSFAEFVTRFGEAGVYGFLPHLKNRAVAQNLLQSITTEAKQEVAMAQMEGYFPQPYWFNMGLTQAMTWSLMVPFLDHCPESNPKVAFPAFPLLDVTNAAKTVDESIPSGVSNNYTHVAQPGRQLDLKWAAPGQDVGPPEQGYKTDKNPDLGDPAYAAFIHQLNVTYTPLENVNTEELTATTIHPDFKMFNEPNGMGINGTVFLAIVDEEVPVTPYNFSLLNDHIHAFGPYFAGTVTFFILLIPIPYFWGHSDRGRALLQTLAASVWITCLMKDFCCVPRPYSPPVTRITMGTSHLEYGFPSTHSTTAVAQALVLNNWLSDATADGSVDPFTMSVLRTLLIIATSSVVFGRFYCGMHSALDCFSGVITGTMIYITRSYIGPYYEAFIEQSTFLTPILLTILSLYAIHAHIEPAEDNPAFEDSVAFISVFLGNGIGEWIACNYGFHHSTYFVTKLTGWEWCLASLFKYPLGVGLIFLTRILCKPIMQAVLPPLFRLLHKLVKLPNRKGYVPATEYESYNPTSDTLNPIPSVVDLAQLKHVKETHNSKQATEIVGEERPTISQTTHRKFSPRHYDADVMTRVVSYAAMGFVGTIIAPIIFEKLGWGLF</sequence>
<feature type="chain" id="PRO_5044609263" description="Phosphatidic acid phosphatase type 2/haloperoxidase domain-containing protein" evidence="2">
    <location>
        <begin position="17"/>
        <end position="731"/>
    </location>
</feature>
<keyword evidence="1" id="KW-0472">Membrane</keyword>
<evidence type="ECO:0000256" key="1">
    <source>
        <dbReference type="SAM" id="Phobius"/>
    </source>
</evidence>
<evidence type="ECO:0000313" key="12">
    <source>
        <dbReference type="Proteomes" id="UP000310685"/>
    </source>
</evidence>
<dbReference type="OrthoDB" id="2098436at2759"/>
<dbReference type="Proteomes" id="UP000307169">
    <property type="component" value="Unassembled WGS sequence"/>
</dbReference>
<feature type="transmembrane region" description="Helical" evidence="1">
    <location>
        <begin position="353"/>
        <end position="374"/>
    </location>
</feature>
<comment type="caution">
    <text evidence="5">The sequence shown here is derived from an EMBL/GenBank/DDBJ whole genome shotgun (WGS) entry which is preliminary data.</text>
</comment>
<dbReference type="InterPro" id="IPR036938">
    <property type="entry name" value="PAP2/HPO_sf"/>
</dbReference>
<evidence type="ECO:0000313" key="4">
    <source>
        <dbReference type="EMBL" id="TIB76884.1"/>
    </source>
</evidence>
<dbReference type="Proteomes" id="UP000310685">
    <property type="component" value="Unassembled WGS sequence"/>
</dbReference>
<dbReference type="AlphaFoldDB" id="A0A4T0RHV6"/>
<dbReference type="PANTHER" id="PTHR38705">
    <property type="entry name" value="PROTEIN RDS1"/>
    <property type="match status" value="1"/>
</dbReference>
<evidence type="ECO:0000313" key="9">
    <source>
        <dbReference type="Proteomes" id="UP000305362"/>
    </source>
</evidence>
<dbReference type="EMBL" id="SPRV01000031">
    <property type="protein sequence ID" value="TIC61198.1"/>
    <property type="molecule type" value="Genomic_DNA"/>
</dbReference>
<dbReference type="Proteomes" id="UP000305362">
    <property type="component" value="Unassembled WGS sequence"/>
</dbReference>
<feature type="transmembrane region" description="Helical" evidence="1">
    <location>
        <begin position="547"/>
        <end position="569"/>
    </location>
</feature>
<dbReference type="EMBL" id="SPRC01000040">
    <property type="protein sequence ID" value="TIB76884.1"/>
    <property type="molecule type" value="Genomic_DNA"/>
</dbReference>
<evidence type="ECO:0000313" key="10">
    <source>
        <dbReference type="Proteomes" id="UP000305647"/>
    </source>
</evidence>
<dbReference type="Pfam" id="PF01569">
    <property type="entry name" value="PAP2"/>
    <property type="match status" value="1"/>
</dbReference>
<feature type="transmembrane region" description="Helical" evidence="1">
    <location>
        <begin position="516"/>
        <end position="535"/>
    </location>
</feature>
<dbReference type="EMBL" id="SPRO01000026">
    <property type="protein sequence ID" value="TIC29633.1"/>
    <property type="molecule type" value="Genomic_DNA"/>
</dbReference>
<evidence type="ECO:0000313" key="5">
    <source>
        <dbReference type="EMBL" id="TIB99529.1"/>
    </source>
</evidence>
<proteinExistence type="predicted"/>
<dbReference type="Pfam" id="PF13668">
    <property type="entry name" value="Ferritin_2"/>
    <property type="match status" value="1"/>
</dbReference>
<evidence type="ECO:0000313" key="7">
    <source>
        <dbReference type="EMBL" id="TIC61198.1"/>
    </source>
</evidence>
<evidence type="ECO:0000313" key="6">
    <source>
        <dbReference type="EMBL" id="TIC29633.1"/>
    </source>
</evidence>
<keyword evidence="1" id="KW-0812">Transmembrane</keyword>
<evidence type="ECO:0000313" key="8">
    <source>
        <dbReference type="EMBL" id="TIC64402.1"/>
    </source>
</evidence>
<dbReference type="Gene3D" id="1.20.144.10">
    <property type="entry name" value="Phosphatidic acid phosphatase type 2/haloperoxidase"/>
    <property type="match status" value="1"/>
</dbReference>
<dbReference type="InterPro" id="IPR000326">
    <property type="entry name" value="PAP2/HPO"/>
</dbReference>